<evidence type="ECO:0000313" key="10">
    <source>
        <dbReference type="Proteomes" id="UP000236729"/>
    </source>
</evidence>
<evidence type="ECO:0000313" key="9">
    <source>
        <dbReference type="Proteomes" id="UP000199690"/>
    </source>
</evidence>
<evidence type="ECO:0000256" key="2">
    <source>
        <dbReference type="ARBA" id="ARBA00022692"/>
    </source>
</evidence>
<dbReference type="EMBL" id="FOME01000001">
    <property type="protein sequence ID" value="SFC59781.1"/>
    <property type="molecule type" value="Genomic_DNA"/>
</dbReference>
<proteinExistence type="predicted"/>
<evidence type="ECO:0000256" key="4">
    <source>
        <dbReference type="ARBA" id="ARBA00023136"/>
    </source>
</evidence>
<reference evidence="7" key="1">
    <citation type="submission" date="2016-10" db="EMBL/GenBank/DDBJ databases">
        <authorList>
            <person name="de Groot N.N."/>
        </authorList>
    </citation>
    <scope>NUCLEOTIDE SEQUENCE [LARGE SCALE GENOMIC DNA]</scope>
    <source>
        <strain evidence="7">ATCC 20501</strain>
    </source>
</reference>
<feature type="domain" description="Integral membrane bound transporter" evidence="6">
    <location>
        <begin position="30"/>
        <end position="150"/>
    </location>
</feature>
<dbReference type="Pfam" id="PF13515">
    <property type="entry name" value="FUSC_2"/>
    <property type="match status" value="1"/>
</dbReference>
<dbReference type="InterPro" id="IPR049453">
    <property type="entry name" value="Memb_transporter_dom"/>
</dbReference>
<reference evidence="9 10" key="2">
    <citation type="submission" date="2016-10" db="EMBL/GenBank/DDBJ databases">
        <authorList>
            <person name="Varghese N."/>
            <person name="Submissions S."/>
        </authorList>
    </citation>
    <scope>NUCLEOTIDE SEQUENCE [LARGE SCALE GENOMIC DNA]</scope>
    <source>
        <strain evidence="10">ATCC 20501</strain>
        <strain evidence="8 9">CGMCC 4.3529</strain>
    </source>
</reference>
<accession>A0A1I1KGJ6</accession>
<feature type="transmembrane region" description="Helical" evidence="5">
    <location>
        <begin position="95"/>
        <end position="125"/>
    </location>
</feature>
<keyword evidence="3 5" id="KW-1133">Transmembrane helix</keyword>
<dbReference type="Proteomes" id="UP000236729">
    <property type="component" value="Unassembled WGS sequence"/>
</dbReference>
<keyword evidence="9" id="KW-1185">Reference proteome</keyword>
<dbReference type="EMBL" id="FNVB01000002">
    <property type="protein sequence ID" value="SEF87875.1"/>
    <property type="molecule type" value="Genomic_DNA"/>
</dbReference>
<dbReference type="Proteomes" id="UP000199690">
    <property type="component" value="Unassembled WGS sequence"/>
</dbReference>
<feature type="transmembrane region" description="Helical" evidence="5">
    <location>
        <begin position="137"/>
        <end position="155"/>
    </location>
</feature>
<accession>A0A1H5VKJ0</accession>
<feature type="transmembrane region" description="Helical" evidence="5">
    <location>
        <begin position="20"/>
        <end position="38"/>
    </location>
</feature>
<dbReference type="RefSeq" id="WP_093346848.1">
    <property type="nucleotide sequence ID" value="NZ_FNVB01000002.1"/>
</dbReference>
<name>A0A1H5VKJ0_9PSEU</name>
<evidence type="ECO:0000256" key="5">
    <source>
        <dbReference type="SAM" id="Phobius"/>
    </source>
</evidence>
<protein>
    <submittedName>
        <fullName evidence="7">Uncharacterized membrane protein YgaE, UPF0421/DUF939 family</fullName>
    </submittedName>
</protein>
<sequence length="343" mass="36125">MVGSVLRAVGRRVRHTTVRVLLAAVTAGVAWWLAQLLLGQPAPIFAPIAAVVSLIDEPGARGRRAFRMLSGVLVGVAVGEVLVRHTGAGPVEIGVATAVAMFLASAFSTNPLPILQAGIAALLVVGVHTPESGFSRLFGALIGGALALLVSQVLVTPSPMAMLSDAARTVLTPAARALRGAARALADSDLDAAEDTANIVREAHKDVAAFDAARSATREIALRTLRGRRERRRARQLDLRLSGLDSLHASVVLIVRLTQEVLRQHDEVPSWTSRSIAELAEAVEILAESPASAEHRRRAHDLAERLARLETTGLSHPVAALVTEVRLAAADLVELTATGEQAT</sequence>
<comment type="subcellular location">
    <subcellularLocation>
        <location evidence="1">Membrane</location>
        <topology evidence="1">Multi-pass membrane protein</topology>
    </subcellularLocation>
</comment>
<keyword evidence="2 5" id="KW-0812">Transmembrane</keyword>
<dbReference type="AlphaFoldDB" id="A0A1H5VKJ0"/>
<evidence type="ECO:0000313" key="7">
    <source>
        <dbReference type="EMBL" id="SEF87875.1"/>
    </source>
</evidence>
<evidence type="ECO:0000256" key="1">
    <source>
        <dbReference type="ARBA" id="ARBA00004141"/>
    </source>
</evidence>
<dbReference type="GO" id="GO:0016020">
    <property type="term" value="C:membrane"/>
    <property type="evidence" value="ECO:0007669"/>
    <property type="project" value="UniProtKB-SubCell"/>
</dbReference>
<evidence type="ECO:0000256" key="3">
    <source>
        <dbReference type="ARBA" id="ARBA00022989"/>
    </source>
</evidence>
<evidence type="ECO:0000313" key="8">
    <source>
        <dbReference type="EMBL" id="SFC59781.1"/>
    </source>
</evidence>
<evidence type="ECO:0000259" key="6">
    <source>
        <dbReference type="Pfam" id="PF13515"/>
    </source>
</evidence>
<keyword evidence="4 5" id="KW-0472">Membrane</keyword>
<gene>
    <name evidence="7" type="ORF">SAMN02982929_00911</name>
    <name evidence="8" type="ORF">SAMN05216506_1011159</name>
</gene>
<organism evidence="7 10">
    <name type="scientific">Saccharopolyspora kobensis</name>
    <dbReference type="NCBI Taxonomy" id="146035"/>
    <lineage>
        <taxon>Bacteria</taxon>
        <taxon>Bacillati</taxon>
        <taxon>Actinomycetota</taxon>
        <taxon>Actinomycetes</taxon>
        <taxon>Pseudonocardiales</taxon>
        <taxon>Pseudonocardiaceae</taxon>
        <taxon>Saccharopolyspora</taxon>
    </lineage>
</organism>